<dbReference type="OMA" id="KKTPKEC"/>
<comment type="similarity">
    <text evidence="1">Belongs to the PET191 family.</text>
</comment>
<dbReference type="Proteomes" id="UP000306954">
    <property type="component" value="Unassembled WGS sequence"/>
</dbReference>
<dbReference type="InterPro" id="IPR018793">
    <property type="entry name" value="Cyt_c_oxidase_assmbl_Pet191"/>
</dbReference>
<dbReference type="AlphaFoldDB" id="A0A4T0GY55"/>
<dbReference type="EMBL" id="SPOF01000004">
    <property type="protein sequence ID" value="TIB16356.1"/>
    <property type="molecule type" value="Genomic_DNA"/>
</dbReference>
<sequence length="69" mass="7678">MGACGKLRSQLAECLSKSECLQSGKSAQECLREDQVPRECQQLRLAFMECKRDLLDARKRFRGVSGGGN</sequence>
<evidence type="ECO:0000256" key="1">
    <source>
        <dbReference type="ARBA" id="ARBA00007785"/>
    </source>
</evidence>
<protein>
    <recommendedName>
        <fullName evidence="7">Cytochrome c oxidase assembly factor 5</fullName>
    </recommendedName>
</protein>
<evidence type="ECO:0000313" key="6">
    <source>
        <dbReference type="Proteomes" id="UP000310689"/>
    </source>
</evidence>
<name>A0A4T0GY55_WALIC</name>
<dbReference type="OrthoDB" id="282149at2759"/>
<dbReference type="Pfam" id="PF10203">
    <property type="entry name" value="Pet191_N"/>
    <property type="match status" value="1"/>
</dbReference>
<evidence type="ECO:0008006" key="7">
    <source>
        <dbReference type="Google" id="ProtNLM"/>
    </source>
</evidence>
<evidence type="ECO:0000313" key="3">
    <source>
        <dbReference type="EMBL" id="TIB16356.1"/>
    </source>
</evidence>
<dbReference type="GO" id="GO:0005739">
    <property type="term" value="C:mitochondrion"/>
    <property type="evidence" value="ECO:0007669"/>
    <property type="project" value="TreeGrafter"/>
</dbReference>
<comment type="caution">
    <text evidence="3">The sequence shown here is derived from an EMBL/GenBank/DDBJ whole genome shotgun (WGS) entry which is preliminary data.</text>
</comment>
<dbReference type="GO" id="GO:0033617">
    <property type="term" value="P:mitochondrial respiratory chain complex IV assembly"/>
    <property type="evidence" value="ECO:0007669"/>
    <property type="project" value="TreeGrafter"/>
</dbReference>
<accession>A0A4T0GY55</accession>
<dbReference type="PROSITE" id="PS51808">
    <property type="entry name" value="CHCH"/>
    <property type="match status" value="1"/>
</dbReference>
<reference evidence="5 6" key="1">
    <citation type="submission" date="2019-03" db="EMBL/GenBank/DDBJ databases">
        <title>Sequencing 23 genomes of Wallemia ichthyophaga.</title>
        <authorList>
            <person name="Gostincar C."/>
        </authorList>
    </citation>
    <scope>NUCLEOTIDE SEQUENCE [LARGE SCALE GENOMIC DNA]</scope>
    <source>
        <strain evidence="4 6">EXF-6200</strain>
        <strain evidence="3 5">EXF-8621</strain>
    </source>
</reference>
<proteinExistence type="inferred from homology"/>
<evidence type="ECO:0000256" key="2">
    <source>
        <dbReference type="ARBA" id="ARBA00023157"/>
    </source>
</evidence>
<dbReference type="EMBL" id="SPOI01000023">
    <property type="protein sequence ID" value="TIB39952.1"/>
    <property type="molecule type" value="Genomic_DNA"/>
</dbReference>
<gene>
    <name evidence="4" type="ORF">E3P86_00884</name>
    <name evidence="3" type="ORF">E3P90_00500</name>
</gene>
<dbReference type="Proteomes" id="UP000310689">
    <property type="component" value="Unassembled WGS sequence"/>
</dbReference>
<evidence type="ECO:0000313" key="5">
    <source>
        <dbReference type="Proteomes" id="UP000306954"/>
    </source>
</evidence>
<dbReference type="PANTHER" id="PTHR28627:SF1">
    <property type="entry name" value="CYTOCHROME C OXIDASE ASSEMBLY FACTOR 5"/>
    <property type="match status" value="1"/>
</dbReference>
<evidence type="ECO:0000313" key="4">
    <source>
        <dbReference type="EMBL" id="TIB39952.1"/>
    </source>
</evidence>
<organism evidence="3 5">
    <name type="scientific">Wallemia ichthyophaga</name>
    <dbReference type="NCBI Taxonomy" id="245174"/>
    <lineage>
        <taxon>Eukaryota</taxon>
        <taxon>Fungi</taxon>
        <taxon>Dikarya</taxon>
        <taxon>Basidiomycota</taxon>
        <taxon>Wallemiomycotina</taxon>
        <taxon>Wallemiomycetes</taxon>
        <taxon>Wallemiales</taxon>
        <taxon>Wallemiaceae</taxon>
        <taxon>Wallemia</taxon>
    </lineage>
</organism>
<keyword evidence="2" id="KW-1015">Disulfide bond</keyword>
<dbReference type="PANTHER" id="PTHR28627">
    <property type="entry name" value="CYTOCHROME C OXIDASE ASSEMBLY FACTOR 5"/>
    <property type="match status" value="1"/>
</dbReference>